<evidence type="ECO:0000313" key="2">
    <source>
        <dbReference type="EMBL" id="MEK6467125.1"/>
    </source>
</evidence>
<evidence type="ECO:0000313" key="3">
    <source>
        <dbReference type="Proteomes" id="UP001367513"/>
    </source>
</evidence>
<keyword evidence="1" id="KW-1133">Transmembrane helix</keyword>
<keyword evidence="1" id="KW-0812">Transmembrane</keyword>
<keyword evidence="3" id="KW-1185">Reference proteome</keyword>
<gene>
    <name evidence="2" type="ORF">WG925_25600</name>
</gene>
<protein>
    <submittedName>
        <fullName evidence="2">Uncharacterized protein</fullName>
    </submittedName>
</protein>
<keyword evidence="1" id="KW-0472">Membrane</keyword>
<organism evidence="2 3">
    <name type="scientific">Pseudonocardia alni subsp. carboxydivorans</name>
    <dbReference type="NCBI Taxonomy" id="415010"/>
    <lineage>
        <taxon>Bacteria</taxon>
        <taxon>Bacillati</taxon>
        <taxon>Actinomycetota</taxon>
        <taxon>Actinomycetes</taxon>
        <taxon>Pseudonocardiales</taxon>
        <taxon>Pseudonocardiaceae</taxon>
        <taxon>Pseudonocardia</taxon>
    </lineage>
</organism>
<sequence>MSTLRRLIFFPPEVSALQRGLIAGVCMLVAILWPQFLLPAGTPMPVVVVATAASVLVLFALAIALLRRLHPRVRR</sequence>
<name>A0ABU9ANV9_PSEA5</name>
<dbReference type="EMBL" id="JBBPIX010000021">
    <property type="protein sequence ID" value="MEK6467125.1"/>
    <property type="molecule type" value="Genomic_DNA"/>
</dbReference>
<reference evidence="2 3" key="1">
    <citation type="submission" date="2024-03" db="EMBL/GenBank/DDBJ databases">
        <title>Draft genome sequence of Pseudonocardia carboxydivorans JCM 14827.</title>
        <authorList>
            <person name="Duangmal K."/>
        </authorList>
    </citation>
    <scope>NUCLEOTIDE SEQUENCE [LARGE SCALE GENOMIC DNA]</scope>
    <source>
        <strain evidence="2 3">JCM 14827</strain>
    </source>
</reference>
<feature type="transmembrane region" description="Helical" evidence="1">
    <location>
        <begin position="21"/>
        <end position="38"/>
    </location>
</feature>
<dbReference type="RefSeq" id="WP_068801033.1">
    <property type="nucleotide sequence ID" value="NZ_BAAAOD010000002.1"/>
</dbReference>
<evidence type="ECO:0000256" key="1">
    <source>
        <dbReference type="SAM" id="Phobius"/>
    </source>
</evidence>
<accession>A0ABU9ANV9</accession>
<dbReference type="Proteomes" id="UP001367513">
    <property type="component" value="Unassembled WGS sequence"/>
</dbReference>
<comment type="caution">
    <text evidence="2">The sequence shown here is derived from an EMBL/GenBank/DDBJ whole genome shotgun (WGS) entry which is preliminary data.</text>
</comment>
<proteinExistence type="predicted"/>
<feature type="transmembrane region" description="Helical" evidence="1">
    <location>
        <begin position="44"/>
        <end position="66"/>
    </location>
</feature>